<dbReference type="SUPFAM" id="SSF47413">
    <property type="entry name" value="lambda repressor-like DNA-binding domains"/>
    <property type="match status" value="1"/>
</dbReference>
<dbReference type="PANTHER" id="PTHR30146:SF33">
    <property type="entry name" value="TRANSCRIPTIONAL REGULATOR"/>
    <property type="match status" value="1"/>
</dbReference>
<dbReference type="SUPFAM" id="SSF53822">
    <property type="entry name" value="Periplasmic binding protein-like I"/>
    <property type="match status" value="1"/>
</dbReference>
<dbReference type="Pfam" id="PF13377">
    <property type="entry name" value="Peripla_BP_3"/>
    <property type="match status" value="1"/>
</dbReference>
<dbReference type="GO" id="GO:0003700">
    <property type="term" value="F:DNA-binding transcription factor activity"/>
    <property type="evidence" value="ECO:0007669"/>
    <property type="project" value="TreeGrafter"/>
</dbReference>
<dbReference type="InterPro" id="IPR010982">
    <property type="entry name" value="Lambda_DNA-bd_dom_sf"/>
</dbReference>
<organism evidence="5 6">
    <name type="scientific">Mesorhizobium zhangyense</name>
    <dbReference type="NCBI Taxonomy" id="1776730"/>
    <lineage>
        <taxon>Bacteria</taxon>
        <taxon>Pseudomonadati</taxon>
        <taxon>Pseudomonadota</taxon>
        <taxon>Alphaproteobacteria</taxon>
        <taxon>Hyphomicrobiales</taxon>
        <taxon>Phyllobacteriaceae</taxon>
        <taxon>Mesorhizobium</taxon>
    </lineage>
</organism>
<proteinExistence type="predicted"/>
<dbReference type="SMART" id="SM00354">
    <property type="entry name" value="HTH_LACI"/>
    <property type="match status" value="1"/>
</dbReference>
<evidence type="ECO:0000256" key="3">
    <source>
        <dbReference type="ARBA" id="ARBA00023163"/>
    </source>
</evidence>
<dbReference type="GO" id="GO:0000976">
    <property type="term" value="F:transcription cis-regulatory region binding"/>
    <property type="evidence" value="ECO:0007669"/>
    <property type="project" value="TreeGrafter"/>
</dbReference>
<evidence type="ECO:0000256" key="1">
    <source>
        <dbReference type="ARBA" id="ARBA00023015"/>
    </source>
</evidence>
<comment type="caution">
    <text evidence="5">The sequence shown here is derived from an EMBL/GenBank/DDBJ whole genome shotgun (WGS) entry which is preliminary data.</text>
</comment>
<dbReference type="EMBL" id="JAAKZG010000004">
    <property type="protein sequence ID" value="NGN41682.1"/>
    <property type="molecule type" value="Genomic_DNA"/>
</dbReference>
<keyword evidence="1" id="KW-0805">Transcription regulation</keyword>
<dbReference type="AlphaFoldDB" id="A0A7C9R725"/>
<dbReference type="CDD" id="cd01392">
    <property type="entry name" value="HTH_LacI"/>
    <property type="match status" value="1"/>
</dbReference>
<keyword evidence="2" id="KW-0238">DNA-binding</keyword>
<gene>
    <name evidence="5" type="ORF">G6N74_11435</name>
</gene>
<feature type="domain" description="HTH lacI-type" evidence="4">
    <location>
        <begin position="11"/>
        <end position="65"/>
    </location>
</feature>
<dbReference type="RefSeq" id="WP_165117334.1">
    <property type="nucleotide sequence ID" value="NZ_JAAKZG010000004.1"/>
</dbReference>
<evidence type="ECO:0000313" key="5">
    <source>
        <dbReference type="EMBL" id="NGN41682.1"/>
    </source>
</evidence>
<reference evidence="5 6" key="1">
    <citation type="submission" date="2020-02" db="EMBL/GenBank/DDBJ databases">
        <title>Genome sequence of the type strain CGMCC 1.15528 of Mesorhizobium zhangyense.</title>
        <authorList>
            <person name="Gao J."/>
            <person name="Sun J."/>
        </authorList>
    </citation>
    <scope>NUCLEOTIDE SEQUENCE [LARGE SCALE GENOMIC DNA]</scope>
    <source>
        <strain evidence="5 6">CGMCC 1.15528</strain>
    </source>
</reference>
<dbReference type="InterPro" id="IPR046335">
    <property type="entry name" value="LacI/GalR-like_sensor"/>
</dbReference>
<dbReference type="Proteomes" id="UP000481252">
    <property type="component" value="Unassembled WGS sequence"/>
</dbReference>
<evidence type="ECO:0000313" key="6">
    <source>
        <dbReference type="Proteomes" id="UP000481252"/>
    </source>
</evidence>
<protein>
    <submittedName>
        <fullName evidence="5">LacI family transcriptional regulator</fullName>
    </submittedName>
</protein>
<name>A0A7C9R725_9HYPH</name>
<dbReference type="InterPro" id="IPR000843">
    <property type="entry name" value="HTH_LacI"/>
</dbReference>
<sequence>MTSSDGFRRMTTMREVAEAADVSPMTVSNTFRYPDRVQEDTRQRVEDVARQLGYVPNMSAGHLAAGKSRLIGSTIPSVKNSSFYQYISGLEEAADAAGKKLVFMLAESPEQEFEAVQAFIGLRVSGLILIGNEHTPATVDLLRRSGIPLVETWLLHDPIDKAIGYDIAAAVRAACRHHIKAGRRRIGLVSHGDPASRRFRERPPVFRAEMRAAGLREDLIVDVAEPHGFEAGSEALDNLLSLDRELDAVICPTDIVAAGIIFECNRRNIAVPQKIGVIGWGDYEIASAIAPKLTTVKPNPKEIGSGAVKLLFQQDNQLPGLSVDTGFDLIERETAS</sequence>
<dbReference type="Gene3D" id="3.40.50.2300">
    <property type="match status" value="2"/>
</dbReference>
<dbReference type="Gene3D" id="1.10.260.40">
    <property type="entry name" value="lambda repressor-like DNA-binding domains"/>
    <property type="match status" value="1"/>
</dbReference>
<dbReference type="InterPro" id="IPR028082">
    <property type="entry name" value="Peripla_BP_I"/>
</dbReference>
<dbReference type="PANTHER" id="PTHR30146">
    <property type="entry name" value="LACI-RELATED TRANSCRIPTIONAL REPRESSOR"/>
    <property type="match status" value="1"/>
</dbReference>
<keyword evidence="6" id="KW-1185">Reference proteome</keyword>
<dbReference type="PROSITE" id="PS50932">
    <property type="entry name" value="HTH_LACI_2"/>
    <property type="match status" value="1"/>
</dbReference>
<dbReference type="Pfam" id="PF00356">
    <property type="entry name" value="LacI"/>
    <property type="match status" value="1"/>
</dbReference>
<keyword evidence="3" id="KW-0804">Transcription</keyword>
<evidence type="ECO:0000259" key="4">
    <source>
        <dbReference type="PROSITE" id="PS50932"/>
    </source>
</evidence>
<dbReference type="CDD" id="cd01575">
    <property type="entry name" value="PBP1_GntR"/>
    <property type="match status" value="1"/>
</dbReference>
<accession>A0A7C9R725</accession>
<evidence type="ECO:0000256" key="2">
    <source>
        <dbReference type="ARBA" id="ARBA00023125"/>
    </source>
</evidence>